<gene>
    <name evidence="1" type="ORF">GOARA_050_00720</name>
</gene>
<dbReference type="EMBL" id="BAEE01000050">
    <property type="protein sequence ID" value="GAB10009.1"/>
    <property type="molecule type" value="Genomic_DNA"/>
</dbReference>
<proteinExistence type="predicted"/>
<evidence type="ECO:0000313" key="2">
    <source>
        <dbReference type="Proteomes" id="UP000035088"/>
    </source>
</evidence>
<dbReference type="STRING" id="1073574.GOARA_050_00720"/>
<organism evidence="1 2">
    <name type="scientific">Gordonia araii NBRC 100433</name>
    <dbReference type="NCBI Taxonomy" id="1073574"/>
    <lineage>
        <taxon>Bacteria</taxon>
        <taxon>Bacillati</taxon>
        <taxon>Actinomycetota</taxon>
        <taxon>Actinomycetes</taxon>
        <taxon>Mycobacteriales</taxon>
        <taxon>Gordoniaceae</taxon>
        <taxon>Gordonia</taxon>
    </lineage>
</organism>
<name>G7H2D4_9ACTN</name>
<accession>G7H2D4</accession>
<reference evidence="1 2" key="1">
    <citation type="submission" date="2011-11" db="EMBL/GenBank/DDBJ databases">
        <title>Whole genome shotgun sequence of Gordonia araii NBRC 100433.</title>
        <authorList>
            <person name="Yoshida Y."/>
            <person name="Hosoyama A."/>
            <person name="Tsuchikane K."/>
            <person name="Katsumata H."/>
            <person name="Yamazaki S."/>
            <person name="Fujita N."/>
        </authorList>
    </citation>
    <scope>NUCLEOTIDE SEQUENCE [LARGE SCALE GENOMIC DNA]</scope>
    <source>
        <strain evidence="1 2">NBRC 100433</strain>
    </source>
</reference>
<protein>
    <submittedName>
        <fullName evidence="1">Uncharacterized protein</fullName>
    </submittedName>
</protein>
<keyword evidence="2" id="KW-1185">Reference proteome</keyword>
<sequence length="185" mass="20669">MLTVADLPSGYAVRPLTIPQLPFEQELKQEKATPSVEDGCHRERVEALEESVDVPMAAISIQPPIGRGLHDYTQVVIHSPDTVDRLLNSNVQCAFTWFFTSAGERFERRINSLPEPPHLPNGVAVTVWSWNTWGVESARTQYRLQGFAVFKGKGMLLETTSPVAIDSKQFQAIFVKAVNKFARTT</sequence>
<evidence type="ECO:0000313" key="1">
    <source>
        <dbReference type="EMBL" id="GAB10009.1"/>
    </source>
</evidence>
<dbReference type="AlphaFoldDB" id="G7H2D4"/>
<comment type="caution">
    <text evidence="1">The sequence shown here is derived from an EMBL/GenBank/DDBJ whole genome shotgun (WGS) entry which is preliminary data.</text>
</comment>
<dbReference type="Proteomes" id="UP000035088">
    <property type="component" value="Unassembled WGS sequence"/>
</dbReference>